<comment type="caution">
    <text evidence="1">The sequence shown here is derived from an EMBL/GenBank/DDBJ whole genome shotgun (WGS) entry which is preliminary data.</text>
</comment>
<reference evidence="1 2" key="1">
    <citation type="journal article" date="2015" name="Genome Announc.">
        <title>Expanding the biotechnology potential of lactobacilli through comparative genomics of 213 strains and associated genera.</title>
        <authorList>
            <person name="Sun Z."/>
            <person name="Harris H.M."/>
            <person name="McCann A."/>
            <person name="Guo C."/>
            <person name="Argimon S."/>
            <person name="Zhang W."/>
            <person name="Yang X."/>
            <person name="Jeffery I.B."/>
            <person name="Cooney J.C."/>
            <person name="Kagawa T.F."/>
            <person name="Liu W."/>
            <person name="Song Y."/>
            <person name="Salvetti E."/>
            <person name="Wrobel A."/>
            <person name="Rasinkangas P."/>
            <person name="Parkhill J."/>
            <person name="Rea M.C."/>
            <person name="O'Sullivan O."/>
            <person name="Ritari J."/>
            <person name="Douillard F.P."/>
            <person name="Paul Ross R."/>
            <person name="Yang R."/>
            <person name="Briner A.E."/>
            <person name="Felis G.E."/>
            <person name="de Vos W.M."/>
            <person name="Barrangou R."/>
            <person name="Klaenhammer T.R."/>
            <person name="Caufield P.W."/>
            <person name="Cui Y."/>
            <person name="Zhang H."/>
            <person name="O'Toole P.W."/>
        </authorList>
    </citation>
    <scope>NUCLEOTIDE SEQUENCE [LARGE SCALE GENOMIC DNA]</scope>
    <source>
        <strain evidence="1 2">DSM 20690</strain>
    </source>
</reference>
<sequence>MSKKEKINISLDIGILKTAKMLANAKGITVAAEIESIITQHFANPELIGMPDLVGTEISGKQLQADGIVKLNGVLYFYQLVGSTLKPKATYVVADVTDQKVYLVDKGEYHARN</sequence>
<protein>
    <submittedName>
        <fullName evidence="1">Uncharacterized protein</fullName>
    </submittedName>
</protein>
<dbReference type="EMBL" id="JQBT01000033">
    <property type="protein sequence ID" value="KRN78572.1"/>
    <property type="molecule type" value="Genomic_DNA"/>
</dbReference>
<dbReference type="PATRIC" id="fig|1122148.6.peg.872"/>
<keyword evidence="2" id="KW-1185">Reference proteome</keyword>
<evidence type="ECO:0000313" key="2">
    <source>
        <dbReference type="Proteomes" id="UP000051565"/>
    </source>
</evidence>
<dbReference type="STRING" id="53444.AYR59_03900"/>
<name>A0A0R2JU62_9LACO</name>
<dbReference type="GeneID" id="61250023"/>
<proteinExistence type="predicted"/>
<accession>A0A0R2JU62</accession>
<dbReference type="Proteomes" id="UP000051565">
    <property type="component" value="Unassembled WGS sequence"/>
</dbReference>
<dbReference type="RefSeq" id="WP_225354765.1">
    <property type="nucleotide sequence ID" value="NZ_FUXS01000002.1"/>
</dbReference>
<gene>
    <name evidence="1" type="ORF">IV52_GL000848</name>
</gene>
<dbReference type="AlphaFoldDB" id="A0A0R2JU62"/>
<organism evidence="1 2">
    <name type="scientific">Fructilactobacillus lindneri DSM 20690 = JCM 11027</name>
    <dbReference type="NCBI Taxonomy" id="1122148"/>
    <lineage>
        <taxon>Bacteria</taxon>
        <taxon>Bacillati</taxon>
        <taxon>Bacillota</taxon>
        <taxon>Bacilli</taxon>
        <taxon>Lactobacillales</taxon>
        <taxon>Lactobacillaceae</taxon>
        <taxon>Fructilactobacillus</taxon>
    </lineage>
</organism>
<evidence type="ECO:0000313" key="1">
    <source>
        <dbReference type="EMBL" id="KRN78572.1"/>
    </source>
</evidence>